<evidence type="ECO:0000313" key="3">
    <source>
        <dbReference type="Proteomes" id="UP000076532"/>
    </source>
</evidence>
<accession>A0A166T875</accession>
<protein>
    <submittedName>
        <fullName evidence="2">Uncharacterized protein</fullName>
    </submittedName>
</protein>
<sequence>MSNLIISSPIAIEDMPLMLESYAVSGTWLNRPVFQTVRLVPKPPCKDSLAVRCFKKARAGKKGKGVVATRPTPLLADCGQDSSSVNPKIAYHCATDIDSPTSSTDTLVNVSSFDSLDSIYDLYSKTTDTVLATTDSEFIDQGIDDDSSYGVGATIDYDYSLAVCRMGTEALWEISRLKGCMITDTDRGPGLGSRDLRMLFEQLGTRADPAFRSTFQTPPFLKISESAGQDDQIKSKSIQKGGRAHSDTDTTPKVWNLGQSKADFSLICIQFTVTIGAGNRGIQEYHSDNSAQALPSLSTHQMLADFSYPPIVKPFIDKHTNLSGLRRSTRQCGRAHGDMDTAKTLNTILQTLGHVGACIYLSSRARKRIRAVCYCTARSAFTSSSHTTELLLSAIL</sequence>
<proteinExistence type="predicted"/>
<dbReference type="Proteomes" id="UP000076532">
    <property type="component" value="Unassembled WGS sequence"/>
</dbReference>
<evidence type="ECO:0000313" key="2">
    <source>
        <dbReference type="EMBL" id="KZP30316.1"/>
    </source>
</evidence>
<dbReference type="AlphaFoldDB" id="A0A166T875"/>
<keyword evidence="3" id="KW-1185">Reference proteome</keyword>
<evidence type="ECO:0000256" key="1">
    <source>
        <dbReference type="SAM" id="MobiDB-lite"/>
    </source>
</evidence>
<organism evidence="2 3">
    <name type="scientific">Athelia psychrophila</name>
    <dbReference type="NCBI Taxonomy" id="1759441"/>
    <lineage>
        <taxon>Eukaryota</taxon>
        <taxon>Fungi</taxon>
        <taxon>Dikarya</taxon>
        <taxon>Basidiomycota</taxon>
        <taxon>Agaricomycotina</taxon>
        <taxon>Agaricomycetes</taxon>
        <taxon>Agaricomycetidae</taxon>
        <taxon>Atheliales</taxon>
        <taxon>Atheliaceae</taxon>
        <taxon>Athelia</taxon>
    </lineage>
</organism>
<feature type="region of interest" description="Disordered" evidence="1">
    <location>
        <begin position="226"/>
        <end position="252"/>
    </location>
</feature>
<reference evidence="2 3" key="1">
    <citation type="journal article" date="2016" name="Mol. Biol. Evol.">
        <title>Comparative Genomics of Early-Diverging Mushroom-Forming Fungi Provides Insights into the Origins of Lignocellulose Decay Capabilities.</title>
        <authorList>
            <person name="Nagy L.G."/>
            <person name="Riley R."/>
            <person name="Tritt A."/>
            <person name="Adam C."/>
            <person name="Daum C."/>
            <person name="Floudas D."/>
            <person name="Sun H."/>
            <person name="Yadav J.S."/>
            <person name="Pangilinan J."/>
            <person name="Larsson K.H."/>
            <person name="Matsuura K."/>
            <person name="Barry K."/>
            <person name="Labutti K."/>
            <person name="Kuo R."/>
            <person name="Ohm R.A."/>
            <person name="Bhattacharya S.S."/>
            <person name="Shirouzu T."/>
            <person name="Yoshinaga Y."/>
            <person name="Martin F.M."/>
            <person name="Grigoriev I.V."/>
            <person name="Hibbett D.S."/>
        </authorList>
    </citation>
    <scope>NUCLEOTIDE SEQUENCE [LARGE SCALE GENOMIC DNA]</scope>
    <source>
        <strain evidence="2 3">CBS 109695</strain>
    </source>
</reference>
<name>A0A166T875_9AGAM</name>
<dbReference type="EMBL" id="KV417494">
    <property type="protein sequence ID" value="KZP30316.1"/>
    <property type="molecule type" value="Genomic_DNA"/>
</dbReference>
<gene>
    <name evidence="2" type="ORF">FIBSPDRAFT_926506</name>
</gene>